<evidence type="ECO:0000313" key="1">
    <source>
        <dbReference type="Proteomes" id="UP000095286"/>
    </source>
</evidence>
<accession>A0AC35TRS5</accession>
<name>A0AC35TRS5_9BILA</name>
<organism evidence="1 2">
    <name type="scientific">Rhabditophanes sp. KR3021</name>
    <dbReference type="NCBI Taxonomy" id="114890"/>
    <lineage>
        <taxon>Eukaryota</taxon>
        <taxon>Metazoa</taxon>
        <taxon>Ecdysozoa</taxon>
        <taxon>Nematoda</taxon>
        <taxon>Chromadorea</taxon>
        <taxon>Rhabditida</taxon>
        <taxon>Tylenchina</taxon>
        <taxon>Panagrolaimomorpha</taxon>
        <taxon>Strongyloidoidea</taxon>
        <taxon>Alloionematidae</taxon>
        <taxon>Rhabditophanes</taxon>
    </lineage>
</organism>
<sequence>MTSTRASPEADFFGVFGRAFSTLDNKLEKDVKVHLKKVYSTLAISLLAAMVGSGICNFLGLQGFGFLFSLGSIGMAITLAMTPQSSENENKRLGYLLAFAALTGCGLTPMMNYYLQFNPAIVSQAYLITFVVFGCFSLSALYAENTKYLHFGGVLGSCLTTLLFVGIFNIFFGSAILSGLLIWGGLAVNCGMIMFDTQLICEKRRNGNTDYIWHSVELFLDFINVFRYILKILGDKESNKKKRSN</sequence>
<dbReference type="Proteomes" id="UP000095286">
    <property type="component" value="Unplaced"/>
</dbReference>
<proteinExistence type="predicted"/>
<dbReference type="WBParaSite" id="RSKR_0000343400.1">
    <property type="protein sequence ID" value="RSKR_0000343400.1"/>
    <property type="gene ID" value="RSKR_0000343400"/>
</dbReference>
<evidence type="ECO:0000313" key="2">
    <source>
        <dbReference type="WBParaSite" id="RSKR_0000343400.1"/>
    </source>
</evidence>
<reference evidence="2" key="1">
    <citation type="submission" date="2016-11" db="UniProtKB">
        <authorList>
            <consortium name="WormBaseParasite"/>
        </authorList>
    </citation>
    <scope>IDENTIFICATION</scope>
    <source>
        <strain evidence="2">KR3021</strain>
    </source>
</reference>
<protein>
    <submittedName>
        <fullName evidence="2">Bax inhibitor 1</fullName>
    </submittedName>
</protein>